<dbReference type="SUPFAM" id="SSF49599">
    <property type="entry name" value="TRAF domain-like"/>
    <property type="match status" value="2"/>
</dbReference>
<feature type="region of interest" description="Disordered" evidence="1">
    <location>
        <begin position="60"/>
        <end position="79"/>
    </location>
</feature>
<dbReference type="Proteomes" id="UP000467841">
    <property type="component" value="Unassembled WGS sequence"/>
</dbReference>
<feature type="domain" description="MATH" evidence="3">
    <location>
        <begin position="96"/>
        <end position="231"/>
    </location>
</feature>
<reference evidence="4" key="1">
    <citation type="submission" date="2020-01" db="EMBL/GenBank/DDBJ databases">
        <authorList>
            <person name="Mishra B."/>
        </authorList>
    </citation>
    <scope>NUCLEOTIDE SEQUENCE [LARGE SCALE GENOMIC DNA]</scope>
</reference>
<evidence type="ECO:0000256" key="2">
    <source>
        <dbReference type="SAM" id="Phobius"/>
    </source>
</evidence>
<proteinExistence type="predicted"/>
<feature type="domain" description="MATH" evidence="3">
    <location>
        <begin position="251"/>
        <end position="373"/>
    </location>
</feature>
<evidence type="ECO:0000259" key="3">
    <source>
        <dbReference type="PROSITE" id="PS50144"/>
    </source>
</evidence>
<gene>
    <name evidence="4" type="ORF">MERR_LOCUS30385</name>
</gene>
<dbReference type="CDD" id="cd00121">
    <property type="entry name" value="MATH"/>
    <property type="match status" value="2"/>
</dbReference>
<keyword evidence="5" id="KW-1185">Reference proteome</keyword>
<feature type="transmembrane region" description="Helical" evidence="2">
    <location>
        <begin position="12"/>
        <end position="34"/>
    </location>
</feature>
<dbReference type="Gene3D" id="2.60.210.10">
    <property type="entry name" value="Apoptosis, Tumor Necrosis Factor Receptor Associated Protein 2, Chain A"/>
    <property type="match status" value="2"/>
</dbReference>
<accession>A0A6D2K180</accession>
<keyword evidence="2" id="KW-0812">Transmembrane</keyword>
<evidence type="ECO:0000256" key="1">
    <source>
        <dbReference type="SAM" id="MobiDB-lite"/>
    </source>
</evidence>
<keyword evidence="2" id="KW-1133">Transmembrane helix</keyword>
<dbReference type="OrthoDB" id="1743416at2759"/>
<protein>
    <recommendedName>
        <fullName evidence="3">MATH domain-containing protein</fullName>
    </recommendedName>
</protein>
<sequence length="384" mass="43897">MFVEEENNKRRSYGSIFVYCFFCVVLVVGIVRFAKPYDNLRQNLMEAEAVVEEGFFDVKNSGKPPCQSSRSRSVSDPAHNHEKLTAPAWVYRELPPTSYCVKFESFATMMKQVNDGKYESRPFSVGGHTWSLLLYPNGNKQDRAPAGYMSAYVRIHNSSLTTSDVYAEIKFFFYSKTQDKYNTLVDNVPKRFHMITNPEWGMPNLYHLPTFLAPQNGFVFNGGQSVFGVDVFVTPPFKNWEVFSNEENIRDPFLDWNLPLFSTRYRDSYTSGSFSSGGRDWVLKVYPNGAGHATGNHLSLYLLSASNETHYVQAKLRVLDQIRFTHLEKQVEGWPNATTENGWGYDKFVPLADIKNATKGFLVNDTLKVEVEILSFSKTDFFSV</sequence>
<dbReference type="Pfam" id="PF22486">
    <property type="entry name" value="MATH_2"/>
    <property type="match status" value="2"/>
</dbReference>
<dbReference type="SMART" id="SM00061">
    <property type="entry name" value="MATH"/>
    <property type="match status" value="2"/>
</dbReference>
<dbReference type="PANTHER" id="PTHR46162:SF58">
    <property type="entry name" value="TRAF-LIKE FAMILY PROTEIN"/>
    <property type="match status" value="1"/>
</dbReference>
<name>A0A6D2K180_9BRAS</name>
<dbReference type="EMBL" id="CACVBM020001274">
    <property type="protein sequence ID" value="CAA7043150.1"/>
    <property type="molecule type" value="Genomic_DNA"/>
</dbReference>
<comment type="caution">
    <text evidence="4">The sequence shown here is derived from an EMBL/GenBank/DDBJ whole genome shotgun (WGS) entry which is preliminary data.</text>
</comment>
<dbReference type="PROSITE" id="PS50144">
    <property type="entry name" value="MATH"/>
    <property type="match status" value="2"/>
</dbReference>
<dbReference type="InterPro" id="IPR002083">
    <property type="entry name" value="MATH/TRAF_dom"/>
</dbReference>
<keyword evidence="2" id="KW-0472">Membrane</keyword>
<dbReference type="AlphaFoldDB" id="A0A6D2K180"/>
<evidence type="ECO:0000313" key="4">
    <source>
        <dbReference type="EMBL" id="CAA7043150.1"/>
    </source>
</evidence>
<dbReference type="PANTHER" id="PTHR46162">
    <property type="entry name" value="TRAF-LIKE FAMILY PROTEIN"/>
    <property type="match status" value="1"/>
</dbReference>
<dbReference type="InterPro" id="IPR008974">
    <property type="entry name" value="TRAF-like"/>
</dbReference>
<evidence type="ECO:0000313" key="5">
    <source>
        <dbReference type="Proteomes" id="UP000467841"/>
    </source>
</evidence>
<organism evidence="4 5">
    <name type="scientific">Microthlaspi erraticum</name>
    <dbReference type="NCBI Taxonomy" id="1685480"/>
    <lineage>
        <taxon>Eukaryota</taxon>
        <taxon>Viridiplantae</taxon>
        <taxon>Streptophyta</taxon>
        <taxon>Embryophyta</taxon>
        <taxon>Tracheophyta</taxon>
        <taxon>Spermatophyta</taxon>
        <taxon>Magnoliopsida</taxon>
        <taxon>eudicotyledons</taxon>
        <taxon>Gunneridae</taxon>
        <taxon>Pentapetalae</taxon>
        <taxon>rosids</taxon>
        <taxon>malvids</taxon>
        <taxon>Brassicales</taxon>
        <taxon>Brassicaceae</taxon>
        <taxon>Coluteocarpeae</taxon>
        <taxon>Microthlaspi</taxon>
    </lineage>
</organism>